<name>A0A6J4KQT0_9SPHI</name>
<dbReference type="AlphaFoldDB" id="A0A6J4KQT0"/>
<gene>
    <name evidence="1" type="ORF">AVDCRST_MAG56-6365</name>
</gene>
<reference evidence="1" key="1">
    <citation type="submission" date="2020-02" db="EMBL/GenBank/DDBJ databases">
        <authorList>
            <person name="Meier V. D."/>
        </authorList>
    </citation>
    <scope>NUCLEOTIDE SEQUENCE</scope>
    <source>
        <strain evidence="1">AVDCRST_MAG56</strain>
    </source>
</reference>
<sequence>MLRIFEKVQPRLVKSRVKRGNKRIFKNGGKFLEEKSNNGRDLPT</sequence>
<dbReference type="EMBL" id="CADCTQ010000526">
    <property type="protein sequence ID" value="CAA9312633.1"/>
    <property type="molecule type" value="Genomic_DNA"/>
</dbReference>
<accession>A0A6J4KQT0</accession>
<organism evidence="1">
    <name type="scientific">uncultured Cytophagales bacterium</name>
    <dbReference type="NCBI Taxonomy" id="158755"/>
    <lineage>
        <taxon>Bacteria</taxon>
        <taxon>Pseudomonadati</taxon>
        <taxon>Bacteroidota</taxon>
        <taxon>Sphingobacteriia</taxon>
        <taxon>Sphingobacteriales</taxon>
        <taxon>environmental samples</taxon>
    </lineage>
</organism>
<evidence type="ECO:0000313" key="1">
    <source>
        <dbReference type="EMBL" id="CAA9312633.1"/>
    </source>
</evidence>
<protein>
    <submittedName>
        <fullName evidence="1">Uncharacterized protein</fullName>
    </submittedName>
</protein>
<proteinExistence type="predicted"/>